<keyword evidence="4" id="KW-1185">Reference proteome</keyword>
<comment type="caution">
    <text evidence="3">The sequence shown here is derived from an EMBL/GenBank/DDBJ whole genome shotgun (WGS) entry which is preliminary data.</text>
</comment>
<sequence length="322" mass="34818">MSSVAIFALLAGPVFSAPVMVTSERIETFRGKSSETIFGRLEFLGGLVMKSSDPNFGGWSSIRLRPGQMHFVGVIDNGDWISGSLVRDAAGRLAGITDVDVTPMLTKSGKPDARKQMVDAESLAFRPGEVLVSFERVHRVDVYPDPGFATSPPKRTLSKLIPDARLKANKSLETVVVAPTDGPLAGAPVIVAEESLNAAGDNYAAVLEGPRKGIFYVRRHGSFDISDGTFLPSGDLVLLERSFSLLQGVAMRLRLIRADDIKPDATVDGEELMVADSSYRIDNMEGVDAFRAADGSTHLILVSDDNNSFLQSNLMLEFRLKD</sequence>
<dbReference type="EMBL" id="JBEPMB010000010">
    <property type="protein sequence ID" value="MET3615931.1"/>
    <property type="molecule type" value="Genomic_DNA"/>
</dbReference>
<dbReference type="Pfam" id="PF13449">
    <property type="entry name" value="Phytase-like"/>
    <property type="match status" value="1"/>
</dbReference>
<gene>
    <name evidence="3" type="ORF">ABID16_004278</name>
</gene>
<dbReference type="InterPro" id="IPR027372">
    <property type="entry name" value="Phytase-like_dom"/>
</dbReference>
<dbReference type="InterPro" id="IPR014567">
    <property type="entry name" value="UCP031900"/>
</dbReference>
<evidence type="ECO:0000313" key="4">
    <source>
        <dbReference type="Proteomes" id="UP001549047"/>
    </source>
</evidence>
<evidence type="ECO:0000313" key="3">
    <source>
        <dbReference type="EMBL" id="MET3615931.1"/>
    </source>
</evidence>
<organism evidence="3 4">
    <name type="scientific">Rhizobium aquaticum</name>
    <dbReference type="NCBI Taxonomy" id="1549636"/>
    <lineage>
        <taxon>Bacteria</taxon>
        <taxon>Pseudomonadati</taxon>
        <taxon>Pseudomonadota</taxon>
        <taxon>Alphaproteobacteria</taxon>
        <taxon>Hyphomicrobiales</taxon>
        <taxon>Rhizobiaceae</taxon>
        <taxon>Rhizobium/Agrobacterium group</taxon>
        <taxon>Rhizobium</taxon>
    </lineage>
</organism>
<keyword evidence="1" id="KW-0732">Signal</keyword>
<dbReference type="PIRSF" id="PIRSF031900">
    <property type="entry name" value="UCP031900"/>
    <property type="match status" value="1"/>
</dbReference>
<accession>A0ABV2J587</accession>
<evidence type="ECO:0000259" key="2">
    <source>
        <dbReference type="Pfam" id="PF13449"/>
    </source>
</evidence>
<dbReference type="RefSeq" id="WP_354558393.1">
    <property type="nucleotide sequence ID" value="NZ_JBEPMB010000010.1"/>
</dbReference>
<evidence type="ECO:0000256" key="1">
    <source>
        <dbReference type="SAM" id="SignalP"/>
    </source>
</evidence>
<feature type="signal peptide" evidence="1">
    <location>
        <begin position="1"/>
        <end position="16"/>
    </location>
</feature>
<feature type="chain" id="PRO_5047065131" description="Phytase-like domain-containing protein" evidence="1">
    <location>
        <begin position="17"/>
        <end position="322"/>
    </location>
</feature>
<reference evidence="3 4" key="1">
    <citation type="submission" date="2024-06" db="EMBL/GenBank/DDBJ databases">
        <title>Genomic Encyclopedia of Type Strains, Phase IV (KMG-IV): sequencing the most valuable type-strain genomes for metagenomic binning, comparative biology and taxonomic classification.</title>
        <authorList>
            <person name="Goeker M."/>
        </authorList>
    </citation>
    <scope>NUCLEOTIDE SEQUENCE [LARGE SCALE GENOMIC DNA]</scope>
    <source>
        <strain evidence="3 4">DSM 29780</strain>
    </source>
</reference>
<protein>
    <recommendedName>
        <fullName evidence="2">Phytase-like domain-containing protein</fullName>
    </recommendedName>
</protein>
<feature type="domain" description="Phytase-like" evidence="2">
    <location>
        <begin position="55"/>
        <end position="306"/>
    </location>
</feature>
<name>A0ABV2J587_9HYPH</name>
<proteinExistence type="predicted"/>
<dbReference type="Proteomes" id="UP001549047">
    <property type="component" value="Unassembled WGS sequence"/>
</dbReference>